<dbReference type="Gene3D" id="1.20.58.530">
    <property type="match status" value="1"/>
</dbReference>
<dbReference type="EMBL" id="HBGS01012468">
    <property type="protein sequence ID" value="CAD9391044.1"/>
    <property type="molecule type" value="Transcribed_RNA"/>
</dbReference>
<dbReference type="InterPro" id="IPR027417">
    <property type="entry name" value="P-loop_NTPase"/>
</dbReference>
<evidence type="ECO:0000256" key="7">
    <source>
        <dbReference type="ARBA" id="ARBA00023203"/>
    </source>
</evidence>
<dbReference type="InterPro" id="IPR019748">
    <property type="entry name" value="FERM_central"/>
</dbReference>
<keyword evidence="4" id="KW-0067">ATP-binding</keyword>
<evidence type="ECO:0000259" key="12">
    <source>
        <dbReference type="PROSITE" id="PS51016"/>
    </source>
</evidence>
<dbReference type="InterPro" id="IPR038185">
    <property type="entry name" value="MyTH4_dom_sf"/>
</dbReference>
<evidence type="ECO:0000256" key="10">
    <source>
        <dbReference type="SAM" id="MobiDB-lite"/>
    </source>
</evidence>
<dbReference type="Gene3D" id="1.20.5.4820">
    <property type="match status" value="1"/>
</dbReference>
<comment type="caution">
    <text evidence="8">Lacks conserved residue(s) required for the propagation of feature annotation.</text>
</comment>
<dbReference type="InterPro" id="IPR000299">
    <property type="entry name" value="FERM_domain"/>
</dbReference>
<evidence type="ECO:0000259" key="11">
    <source>
        <dbReference type="PROSITE" id="PS50057"/>
    </source>
</evidence>
<dbReference type="Gene3D" id="3.40.850.10">
    <property type="entry name" value="Kinesin motor domain"/>
    <property type="match status" value="1"/>
</dbReference>
<keyword evidence="3" id="KW-0547">Nucleotide-binding</keyword>
<feature type="domain" description="FERM" evidence="11">
    <location>
        <begin position="1511"/>
        <end position="1839"/>
    </location>
</feature>
<accession>A0A7S2FEI0</accession>
<dbReference type="InterPro" id="IPR036961">
    <property type="entry name" value="Kinesin_motor_dom_sf"/>
</dbReference>
<reference evidence="14" key="1">
    <citation type="submission" date="2021-01" db="EMBL/GenBank/DDBJ databases">
        <authorList>
            <person name="Corre E."/>
            <person name="Pelletier E."/>
            <person name="Niang G."/>
            <person name="Scheremetjew M."/>
            <person name="Finn R."/>
            <person name="Kale V."/>
            <person name="Holt S."/>
            <person name="Cochrane G."/>
            <person name="Meng A."/>
            <person name="Brown T."/>
            <person name="Cohen L."/>
        </authorList>
    </citation>
    <scope>NUCLEOTIDE SEQUENCE</scope>
    <source>
        <strain evidence="14">CCMP1381</strain>
    </source>
</reference>
<feature type="compositionally biased region" description="Basic residues" evidence="10">
    <location>
        <begin position="394"/>
        <end position="406"/>
    </location>
</feature>
<dbReference type="SMART" id="SM00242">
    <property type="entry name" value="MYSc"/>
    <property type="match status" value="1"/>
</dbReference>
<dbReference type="Pfam" id="PF00063">
    <property type="entry name" value="Myosin_head"/>
    <property type="match status" value="1"/>
</dbReference>
<sequence length="1843" mass="203066">MKFDTNGGICGGSIINYLLEKSRVIYQSEGERNYHAFYQIIAGGKANPEVQEWVKTTDPQDYHYINTSGTIDIPGMNDEKEFDLVKRGYTTLGMDPETEQRPVCEIVSAVLHLGNIIFEVVQKSMEEDSSAVANMSVLELCASLLSIDAGELNKNLTSKNIGNRSVILVQYNLQQASEARDALVKAVYGNLFQYIIDRINKSLAENATSDTHANIIGVLDIFGFESFEKNSFEQLCINFCNEKLQFHFNEHIFKLEQEVYDAEGIIVPKTDFVDNKPTLDLIEAKGTGIFPMIDEEINVPRGSDKSLLSKLQNKHGKHPNFKQRPPGKLKVPNAQMCFGVEHYAGDVFYDITNFLEKNKDQLHADLKGMVQKSSSAFVAGLFAEKAPAADAKPAKGRSRGGSKKSASKTLGAQFKTSLNTLMVTLNAAEPHFVRCMKPNKAKVGGVLEADMMLGQLRYSGLLEVCRIRKLGYPVRRDNDEFFKRYKVVVGTAADLPALIAALAAEGVFKPEQYAMGKTKVFMRNLQATQLEAARDVAVAASIYKIQSLVRGAVYKFKFRRMMKAIADLNAALEARSEESLTTALDMFSELPYGGKHMQVYKDAQTMLVRLQEEGKLVSLLEKSVEARDKEGLKSAISTAEGMDPPFNPPIVVDAKALVERIEKEEAIIAGLKKAMAARDHDKIDDLLHEADELELDCDEVRQATALKARLEEEEETVNNLKAAIEERDLNKLSAFLSKCTEMGLTVPEVTEGKKLQAQLQEENAAKASLKDAVAKRELDAVSSAIVKAEAIGLTPSTPELAEALDMKIMLEKEKAAVAKLEAAISSRIVSELATALTEASELGLKAASTPAITDAEHVKDHVEQEEKCRGVLAEVAGGDNMEKLTDALKEASNLGLSGPEVDAAKDALKKLTNAAQGAGKLTAVASSDSVEEITAALEAADRLQLQNTPEYATCKARVAQLEAEIALIKELVEATSKDDNKDISRCVAECMKMGIMNKYPVEVKAAKDKANKLDEDAKVSLAISHAVKSKDLDALESALARAAELNYTGDNVTEAMEVKQSLQGNQSLNNALKAALASGNQDEIQAAYDAAVAGGLANDNIQQARVVLDRSQLVAETYAQIDTATNNKDLDVLQKALETAIQLGLSGDKIDAATAIRETLQGVLDAISKVKATTTVLQQQMTSAGGIKSSDVELLGTVLKSAEGALTQDQMSAEIKSSLADAKKCLENASSQIKIQEELHAAKADGKSHDKLKSALAAAREIDGMTHLYVYNEVVDLFKVADQEFQKARELDDAPPPPAEEEEEVDDEAVQAKLRERQERAKHSKFHFRLYPGLRTPDDFAKTVILQKRKLKEGMLNWSNNLIPKSLIELPSDDSKMAIQIHKSLLGYMGDKVMSFPATLAESILTTGHENIKLRDEIYMQIMKQLTKNPTADSIAKGWQVMCMCVSCFPPSSDFEDYLLNFMLMQREKKGAVKNYARYCLRSLEGILTSGGSNYIPTVEEIQAYKERPPILATVELVDGNIVVEELPVTPDLNVQKVVEICSGFLELTDERRETMGIFVYDLPRDGNLPDPDAEKPFASLERTPRPLRNEDFMGDIIVQKARQKRNYKFVYKRKIFLPSQNTKSNDEVYNRLIYLQAEDEVILTGNLPIQDAVSAGKLAALSYRVNLAEDMEFPTDAAELLTDDEDSNIVGYIPMSWREEKTPEEWAEIVVAQADIGQNAVEDCQQDFIEMIWDHELYGGHFFNVIVMTSKGIGFDLPSDLKIAFSHSGMTLLDMDLEICKHFGFADIYRWGGSSSQFSLIIWNAVEESTFELKVSTAQAADMAGIILDYISAIMNKQGDGR</sequence>
<dbReference type="Pfam" id="PF02174">
    <property type="entry name" value="IRS"/>
    <property type="match status" value="1"/>
</dbReference>
<dbReference type="InterPro" id="IPR019749">
    <property type="entry name" value="Band_41_domain"/>
</dbReference>
<dbReference type="SUPFAM" id="SSF50729">
    <property type="entry name" value="PH domain-like"/>
    <property type="match status" value="1"/>
</dbReference>
<evidence type="ECO:0000256" key="4">
    <source>
        <dbReference type="ARBA" id="ARBA00022840"/>
    </source>
</evidence>
<dbReference type="SMART" id="SM00139">
    <property type="entry name" value="MyTH4"/>
    <property type="match status" value="1"/>
</dbReference>
<dbReference type="PANTHER" id="PTHR46049">
    <property type="entry name" value="AGAP003327-PA"/>
    <property type="match status" value="1"/>
</dbReference>
<evidence type="ECO:0000313" key="14">
    <source>
        <dbReference type="EMBL" id="CAD9391044.1"/>
    </source>
</evidence>
<dbReference type="GO" id="GO:0003779">
    <property type="term" value="F:actin binding"/>
    <property type="evidence" value="ECO:0007669"/>
    <property type="project" value="UniProtKB-KW"/>
</dbReference>
<dbReference type="PROSITE" id="PS51016">
    <property type="entry name" value="MYTH4"/>
    <property type="match status" value="1"/>
</dbReference>
<dbReference type="PROSITE" id="PS50057">
    <property type="entry name" value="FERM_3"/>
    <property type="match status" value="1"/>
</dbReference>
<dbReference type="Gene3D" id="1.10.10.820">
    <property type="match status" value="1"/>
</dbReference>
<dbReference type="Gene3D" id="2.30.29.30">
    <property type="entry name" value="Pleckstrin-homology domain (PH domain)/Phosphotyrosine-binding domain (PTB)"/>
    <property type="match status" value="1"/>
</dbReference>
<dbReference type="GO" id="GO:0005524">
    <property type="term" value="F:ATP binding"/>
    <property type="evidence" value="ECO:0007669"/>
    <property type="project" value="UniProtKB-KW"/>
</dbReference>
<organism evidence="14">
    <name type="scientific">Octactis speculum</name>
    <dbReference type="NCBI Taxonomy" id="3111310"/>
    <lineage>
        <taxon>Eukaryota</taxon>
        <taxon>Sar</taxon>
        <taxon>Stramenopiles</taxon>
        <taxon>Ochrophyta</taxon>
        <taxon>Dictyochophyceae</taxon>
        <taxon>Dictyochales</taxon>
        <taxon>Dictyochaceae</taxon>
        <taxon>Octactis</taxon>
    </lineage>
</organism>
<comment type="similarity">
    <text evidence="8">Belongs to the TRAFAC class myosin-kinesin ATPase superfamily. Myosin family.</text>
</comment>
<evidence type="ECO:0000256" key="3">
    <source>
        <dbReference type="ARBA" id="ARBA00022741"/>
    </source>
</evidence>
<evidence type="ECO:0000256" key="1">
    <source>
        <dbReference type="ARBA" id="ARBA00004496"/>
    </source>
</evidence>
<dbReference type="InterPro" id="IPR000857">
    <property type="entry name" value="MyTH4_dom"/>
</dbReference>
<dbReference type="InterPro" id="IPR011993">
    <property type="entry name" value="PH-like_dom_sf"/>
</dbReference>
<evidence type="ECO:0000256" key="5">
    <source>
        <dbReference type="ARBA" id="ARBA00023123"/>
    </source>
</evidence>
<feature type="domain" description="Myosin motor" evidence="13">
    <location>
        <begin position="1"/>
        <end position="535"/>
    </location>
</feature>
<dbReference type="Gene3D" id="1.20.120.720">
    <property type="entry name" value="Myosin VI head, motor domain, U50 subdomain"/>
    <property type="match status" value="1"/>
</dbReference>
<feature type="coiled-coil region" evidence="9">
    <location>
        <begin position="951"/>
        <end position="978"/>
    </location>
</feature>
<dbReference type="PANTHER" id="PTHR46049:SF5">
    <property type="entry name" value="PLECKSTRIN HOMOLOGY DOMAIN-CONTAINING FAMILY H MEMBER 3"/>
    <property type="match status" value="1"/>
</dbReference>
<evidence type="ECO:0000256" key="8">
    <source>
        <dbReference type="PROSITE-ProRule" id="PRU00782"/>
    </source>
</evidence>
<dbReference type="SMART" id="SM00295">
    <property type="entry name" value="B41"/>
    <property type="match status" value="1"/>
</dbReference>
<keyword evidence="5 8" id="KW-0518">Myosin</keyword>
<protein>
    <submittedName>
        <fullName evidence="14">Uncharacterized protein</fullName>
    </submittedName>
</protein>
<dbReference type="PRINTS" id="PR00193">
    <property type="entry name" value="MYOSINHEAVY"/>
</dbReference>
<dbReference type="GO" id="GO:0003774">
    <property type="term" value="F:cytoskeletal motor activity"/>
    <property type="evidence" value="ECO:0007669"/>
    <property type="project" value="InterPro"/>
</dbReference>
<dbReference type="PROSITE" id="PS50096">
    <property type="entry name" value="IQ"/>
    <property type="match status" value="1"/>
</dbReference>
<keyword evidence="7 8" id="KW-0009">Actin-binding</keyword>
<keyword evidence="9" id="KW-0175">Coiled coil</keyword>
<evidence type="ECO:0000256" key="9">
    <source>
        <dbReference type="SAM" id="Coils"/>
    </source>
</evidence>
<dbReference type="Pfam" id="PF00373">
    <property type="entry name" value="FERM_M"/>
    <property type="match status" value="1"/>
</dbReference>
<evidence type="ECO:0000259" key="13">
    <source>
        <dbReference type="PROSITE" id="PS51456"/>
    </source>
</evidence>
<evidence type="ECO:0000256" key="6">
    <source>
        <dbReference type="ARBA" id="ARBA00023175"/>
    </source>
</evidence>
<dbReference type="Gene3D" id="1.25.40.530">
    <property type="entry name" value="MyTH4 domain"/>
    <property type="match status" value="1"/>
</dbReference>
<evidence type="ECO:0000256" key="2">
    <source>
        <dbReference type="ARBA" id="ARBA00022490"/>
    </source>
</evidence>
<keyword evidence="2" id="KW-0963">Cytoplasm</keyword>
<keyword evidence="6" id="KW-0505">Motor protein</keyword>
<dbReference type="CDD" id="cd00124">
    <property type="entry name" value="MYSc"/>
    <property type="match status" value="1"/>
</dbReference>
<dbReference type="SUPFAM" id="SSF52540">
    <property type="entry name" value="P-loop containing nucleoside triphosphate hydrolases"/>
    <property type="match status" value="1"/>
</dbReference>
<feature type="domain" description="MyTH4" evidence="12">
    <location>
        <begin position="1358"/>
        <end position="1506"/>
    </location>
</feature>
<name>A0A7S2FEI0_9STRA</name>
<dbReference type="GO" id="GO:0016459">
    <property type="term" value="C:myosin complex"/>
    <property type="evidence" value="ECO:0007669"/>
    <property type="project" value="UniProtKB-KW"/>
</dbReference>
<comment type="subcellular location">
    <subcellularLocation>
        <location evidence="1">Cytoplasm</location>
    </subcellularLocation>
</comment>
<dbReference type="PROSITE" id="PS51456">
    <property type="entry name" value="MYOSIN_MOTOR"/>
    <property type="match status" value="1"/>
</dbReference>
<feature type="coiled-coil region" evidence="9">
    <location>
        <begin position="654"/>
        <end position="772"/>
    </location>
</feature>
<dbReference type="InterPro" id="IPR051724">
    <property type="entry name" value="Actin_motor_Myosin"/>
</dbReference>
<dbReference type="Pfam" id="PF00784">
    <property type="entry name" value="MyTH4"/>
    <property type="match status" value="1"/>
</dbReference>
<dbReference type="CDD" id="cd14473">
    <property type="entry name" value="FERM_B-lobe"/>
    <property type="match status" value="1"/>
</dbReference>
<dbReference type="FunFam" id="1.10.10.820:FF:000001">
    <property type="entry name" value="Myosin heavy chain"/>
    <property type="match status" value="1"/>
</dbReference>
<dbReference type="InterPro" id="IPR002404">
    <property type="entry name" value="IRS_PTB"/>
</dbReference>
<proteinExistence type="inferred from homology"/>
<feature type="region of interest" description="Disordered" evidence="10">
    <location>
        <begin position="389"/>
        <end position="408"/>
    </location>
</feature>
<dbReference type="InterPro" id="IPR001609">
    <property type="entry name" value="Myosin_head_motor_dom-like"/>
</dbReference>
<gene>
    <name evidence="14" type="ORF">DSPE1174_LOCUS6572</name>
</gene>
<feature type="region of interest" description="Actin-binding" evidence="8">
    <location>
        <begin position="418"/>
        <end position="440"/>
    </location>
</feature>